<dbReference type="EMBL" id="BGPR01014276">
    <property type="protein sequence ID" value="GBN64514.1"/>
    <property type="molecule type" value="Genomic_DNA"/>
</dbReference>
<organism evidence="2 3">
    <name type="scientific">Araneus ventricosus</name>
    <name type="common">Orbweaver spider</name>
    <name type="synonym">Epeira ventricosa</name>
    <dbReference type="NCBI Taxonomy" id="182803"/>
    <lineage>
        <taxon>Eukaryota</taxon>
        <taxon>Metazoa</taxon>
        <taxon>Ecdysozoa</taxon>
        <taxon>Arthropoda</taxon>
        <taxon>Chelicerata</taxon>
        <taxon>Arachnida</taxon>
        <taxon>Araneae</taxon>
        <taxon>Araneomorphae</taxon>
        <taxon>Entelegynae</taxon>
        <taxon>Araneoidea</taxon>
        <taxon>Araneidae</taxon>
        <taxon>Araneus</taxon>
    </lineage>
</organism>
<comment type="caution">
    <text evidence="2">The sequence shown here is derived from an EMBL/GenBank/DDBJ whole genome shotgun (WGS) entry which is preliminary data.</text>
</comment>
<sequence>MRMLNGMGEATRRPFRGVGWPLLRVILTLGLWAQNSAVKRGGCYAGVAVRRGFTVSLYYDDLIGHVQAKAIADEEEGEDEDGTQIKKAASNVRIFIKFVIMVIYVSA</sequence>
<gene>
    <name evidence="2" type="ORF">AVEN_32365_1</name>
</gene>
<name>A0A4Y2QMD5_ARAVE</name>
<evidence type="ECO:0000313" key="2">
    <source>
        <dbReference type="EMBL" id="GBN64514.1"/>
    </source>
</evidence>
<reference evidence="2 3" key="1">
    <citation type="journal article" date="2019" name="Sci. Rep.">
        <title>Orb-weaving spider Araneus ventricosus genome elucidates the spidroin gene catalogue.</title>
        <authorList>
            <person name="Kono N."/>
            <person name="Nakamura H."/>
            <person name="Ohtoshi R."/>
            <person name="Moran D.A.P."/>
            <person name="Shinohara A."/>
            <person name="Yoshida Y."/>
            <person name="Fujiwara M."/>
            <person name="Mori M."/>
            <person name="Tomita M."/>
            <person name="Arakawa K."/>
        </authorList>
    </citation>
    <scope>NUCLEOTIDE SEQUENCE [LARGE SCALE GENOMIC DNA]</scope>
</reference>
<evidence type="ECO:0000313" key="3">
    <source>
        <dbReference type="Proteomes" id="UP000499080"/>
    </source>
</evidence>
<feature type="chain" id="PRO_5021418014" evidence="1">
    <location>
        <begin position="38"/>
        <end position="107"/>
    </location>
</feature>
<evidence type="ECO:0000256" key="1">
    <source>
        <dbReference type="SAM" id="SignalP"/>
    </source>
</evidence>
<protein>
    <submittedName>
        <fullName evidence="2">Uncharacterized protein</fullName>
    </submittedName>
</protein>
<accession>A0A4Y2QMD5</accession>
<feature type="signal peptide" evidence="1">
    <location>
        <begin position="1"/>
        <end position="37"/>
    </location>
</feature>
<proteinExistence type="predicted"/>
<dbReference type="AlphaFoldDB" id="A0A4Y2QMD5"/>
<keyword evidence="1" id="KW-0732">Signal</keyword>
<dbReference type="Proteomes" id="UP000499080">
    <property type="component" value="Unassembled WGS sequence"/>
</dbReference>
<keyword evidence="3" id="KW-1185">Reference proteome</keyword>